<feature type="compositionally biased region" description="Pro residues" evidence="1">
    <location>
        <begin position="1"/>
        <end position="25"/>
    </location>
</feature>
<feature type="compositionally biased region" description="Low complexity" evidence="1">
    <location>
        <begin position="318"/>
        <end position="349"/>
    </location>
</feature>
<sequence>PGGQGPSPPGRNGPPPPGGRGPHPPGRNDSPHPGRYGLPPFGQGPPPPPFGQGPPPPGRPGRRPPPVRKNSIPGRKRSEESNIQSEQVPFINENFSWTRKFSDGSTVTESARSTVTGLILITSDDNKLQDLGYTRTTIVSDYSTPFPIAVISPIQSQVCFVTSTTFTHQQVLESLRVISGSVAVTNREYSLDGTGRPLTQEQKDSLFQSNPEIITFCFDKSIVNIIPDDPNNVAPFQGPTQQLNIPALDSIVRIRVPAPPQQPNSFGQEGSDSSVRNGPNSFGAEGPGSSGPNGPGSSRPNGPGGSGPNGPGSPRPNGPGSSRPNGSDSTGSEGSNSTGSEGSDSTGSQ</sequence>
<organism evidence="2">
    <name type="scientific">Arion vulgaris</name>
    <dbReference type="NCBI Taxonomy" id="1028688"/>
    <lineage>
        <taxon>Eukaryota</taxon>
        <taxon>Metazoa</taxon>
        <taxon>Spiralia</taxon>
        <taxon>Lophotrochozoa</taxon>
        <taxon>Mollusca</taxon>
        <taxon>Gastropoda</taxon>
        <taxon>Heterobranchia</taxon>
        <taxon>Euthyneura</taxon>
        <taxon>Panpulmonata</taxon>
        <taxon>Eupulmonata</taxon>
        <taxon>Stylommatophora</taxon>
        <taxon>Helicina</taxon>
        <taxon>Arionoidea</taxon>
        <taxon>Arionidae</taxon>
        <taxon>Arion</taxon>
    </lineage>
</organism>
<protein>
    <submittedName>
        <fullName evidence="2">Uncharacterized protein</fullName>
    </submittedName>
</protein>
<feature type="non-terminal residue" evidence="2">
    <location>
        <position position="1"/>
    </location>
</feature>
<accession>A0A0B7A5A8</accession>
<feature type="compositionally biased region" description="Polar residues" evidence="1">
    <location>
        <begin position="263"/>
        <end position="280"/>
    </location>
</feature>
<feature type="region of interest" description="Disordered" evidence="1">
    <location>
        <begin position="1"/>
        <end position="87"/>
    </location>
</feature>
<dbReference type="EMBL" id="HACG01028300">
    <property type="protein sequence ID" value="CEK75165.1"/>
    <property type="molecule type" value="Transcribed_RNA"/>
</dbReference>
<feature type="compositionally biased region" description="Pro residues" evidence="1">
    <location>
        <begin position="42"/>
        <end position="59"/>
    </location>
</feature>
<proteinExistence type="predicted"/>
<dbReference type="AlphaFoldDB" id="A0A0B7A5A8"/>
<reference evidence="2" key="1">
    <citation type="submission" date="2014-12" db="EMBL/GenBank/DDBJ databases">
        <title>Insight into the proteome of Arion vulgaris.</title>
        <authorList>
            <person name="Aradska J."/>
            <person name="Bulat T."/>
            <person name="Smidak R."/>
            <person name="Sarate P."/>
            <person name="Gangsoo J."/>
            <person name="Sialana F."/>
            <person name="Bilban M."/>
            <person name="Lubec G."/>
        </authorList>
    </citation>
    <scope>NUCLEOTIDE SEQUENCE</scope>
    <source>
        <tissue evidence="2">Skin</tissue>
    </source>
</reference>
<gene>
    <name evidence="2" type="primary">ORF94297</name>
</gene>
<feature type="compositionally biased region" description="Gly residues" evidence="1">
    <location>
        <begin position="285"/>
        <end position="294"/>
    </location>
</feature>
<evidence type="ECO:0000256" key="1">
    <source>
        <dbReference type="SAM" id="MobiDB-lite"/>
    </source>
</evidence>
<name>A0A0B7A5A8_9EUPU</name>
<evidence type="ECO:0000313" key="2">
    <source>
        <dbReference type="EMBL" id="CEK75165.1"/>
    </source>
</evidence>
<feature type="region of interest" description="Disordered" evidence="1">
    <location>
        <begin position="257"/>
        <end position="349"/>
    </location>
</feature>